<feature type="binding site" evidence="5">
    <location>
        <position position="277"/>
    </location>
    <ligand>
        <name>S-adenosyl-L-methionine</name>
        <dbReference type="ChEBI" id="CHEBI:59789"/>
    </ligand>
</feature>
<dbReference type="Proteomes" id="UP000553193">
    <property type="component" value="Unassembled WGS sequence"/>
</dbReference>
<dbReference type="Pfam" id="PF01029">
    <property type="entry name" value="NusB"/>
    <property type="match status" value="1"/>
</dbReference>
<evidence type="ECO:0000256" key="5">
    <source>
        <dbReference type="PROSITE-ProRule" id="PRU01023"/>
    </source>
</evidence>
<keyword evidence="8" id="KW-1185">Reference proteome</keyword>
<dbReference type="CDD" id="cd02440">
    <property type="entry name" value="AdoMet_MTases"/>
    <property type="match status" value="1"/>
</dbReference>
<reference evidence="7 8" key="1">
    <citation type="submission" date="2020-08" db="EMBL/GenBank/DDBJ databases">
        <title>Genomic Encyclopedia of Type Strains, Phase IV (KMG-IV): sequencing the most valuable type-strain genomes for metagenomic binning, comparative biology and taxonomic classification.</title>
        <authorList>
            <person name="Goeker M."/>
        </authorList>
    </citation>
    <scope>NUCLEOTIDE SEQUENCE [LARGE SCALE GENOMIC DNA]</scope>
    <source>
        <strain evidence="7 8">DSM 19979</strain>
    </source>
</reference>
<proteinExistence type="inferred from homology"/>
<dbReference type="RefSeq" id="WP_184382103.1">
    <property type="nucleotide sequence ID" value="NZ_JACIDJ010000001.1"/>
</dbReference>
<evidence type="ECO:0000313" key="7">
    <source>
        <dbReference type="EMBL" id="MBB3897167.1"/>
    </source>
</evidence>
<organism evidence="7 8">
    <name type="scientific">Roseococcus suduntuyensis</name>
    <dbReference type="NCBI Taxonomy" id="455361"/>
    <lineage>
        <taxon>Bacteria</taxon>
        <taxon>Pseudomonadati</taxon>
        <taxon>Pseudomonadota</taxon>
        <taxon>Alphaproteobacteria</taxon>
        <taxon>Acetobacterales</taxon>
        <taxon>Roseomonadaceae</taxon>
        <taxon>Roseococcus</taxon>
    </lineage>
</organism>
<keyword evidence="4 5" id="KW-0694">RNA-binding</keyword>
<feature type="active site" description="Nucleophile" evidence="5">
    <location>
        <position position="346"/>
    </location>
</feature>
<dbReference type="PANTHER" id="PTHR22807">
    <property type="entry name" value="NOP2 YEAST -RELATED NOL1/NOP2/FMU SUN DOMAIN-CONTAINING"/>
    <property type="match status" value="1"/>
</dbReference>
<dbReference type="EMBL" id="JACIDJ010000001">
    <property type="protein sequence ID" value="MBB3897167.1"/>
    <property type="molecule type" value="Genomic_DNA"/>
</dbReference>
<dbReference type="SUPFAM" id="SSF53335">
    <property type="entry name" value="S-adenosyl-L-methionine-dependent methyltransferases"/>
    <property type="match status" value="1"/>
</dbReference>
<sequence length="412" mass="43745">MSASPARRAASHLLETVLEAQRPLEEALDGVPPMDPRDKAAGHRIAAAVLRRLGSLDAAMEPWLRRAPPAPALRALRIGAAELLLLGTPPHAAVASAVSLAPRPLAGLVNAVLRRLAEAGPAALDGLDAERLDTPPWLWAAWHAAHGEAVRPIAAAHRVEAPLDLSLRPGATPPEGATLLPTGTARLPAGTRITELPGFAEGDFWAQDMAAALPARLLAAREGEHVADLCAAPGGKTAQLALTGARVVAVERDSVRMGRLRENMLRLRIAPELVCEDMARWQPAAPLDAVLLDAPCTATGTIRRHPDLPHLRRPKDVSKLAQEQRRLLHAAARMLRPGGRMVFATCSLQAEEGEAHLAALPEGMRLDPIRPEELPGLEGCITPQGALRTRPDQGPEGGMDGFFVMRLARVGG</sequence>
<dbReference type="Gene3D" id="1.10.940.10">
    <property type="entry name" value="NusB-like"/>
    <property type="match status" value="1"/>
</dbReference>
<dbReference type="PANTHER" id="PTHR22807:SF61">
    <property type="entry name" value="NOL1_NOP2_SUN FAMILY PROTEIN _ ANTITERMINATION NUSB DOMAIN-CONTAINING PROTEIN"/>
    <property type="match status" value="1"/>
</dbReference>
<dbReference type="GO" id="GO:0006355">
    <property type="term" value="P:regulation of DNA-templated transcription"/>
    <property type="evidence" value="ECO:0007669"/>
    <property type="project" value="InterPro"/>
</dbReference>
<evidence type="ECO:0000256" key="1">
    <source>
        <dbReference type="ARBA" id="ARBA00022603"/>
    </source>
</evidence>
<dbReference type="InterPro" id="IPR035926">
    <property type="entry name" value="NusB-like_sf"/>
</dbReference>
<accession>A0A840A7S5</accession>
<feature type="binding site" evidence="5">
    <location>
        <position position="293"/>
    </location>
    <ligand>
        <name>S-adenosyl-L-methionine</name>
        <dbReference type="ChEBI" id="CHEBI:59789"/>
    </ligand>
</feature>
<dbReference type="EC" id="2.1.1.176" evidence="7"/>
<dbReference type="SUPFAM" id="SSF48013">
    <property type="entry name" value="NusB-like"/>
    <property type="match status" value="1"/>
</dbReference>
<keyword evidence="1 5" id="KW-0489">Methyltransferase</keyword>
<dbReference type="Gene3D" id="3.40.50.150">
    <property type="entry name" value="Vaccinia Virus protein VP39"/>
    <property type="match status" value="1"/>
</dbReference>
<dbReference type="InterPro" id="IPR049560">
    <property type="entry name" value="MeTrfase_RsmB-F_NOP2_cat"/>
</dbReference>
<comment type="similarity">
    <text evidence="5">Belongs to the class I-like SAM-binding methyltransferase superfamily. RsmB/NOP family.</text>
</comment>
<evidence type="ECO:0000313" key="8">
    <source>
        <dbReference type="Proteomes" id="UP000553193"/>
    </source>
</evidence>
<dbReference type="InterPro" id="IPR029063">
    <property type="entry name" value="SAM-dependent_MTases_sf"/>
</dbReference>
<dbReference type="GO" id="GO:0001510">
    <property type="term" value="P:RNA methylation"/>
    <property type="evidence" value="ECO:0007669"/>
    <property type="project" value="InterPro"/>
</dbReference>
<name>A0A840A7S5_9PROT</name>
<evidence type="ECO:0000256" key="2">
    <source>
        <dbReference type="ARBA" id="ARBA00022679"/>
    </source>
</evidence>
<dbReference type="GO" id="GO:0003723">
    <property type="term" value="F:RNA binding"/>
    <property type="evidence" value="ECO:0007669"/>
    <property type="project" value="UniProtKB-UniRule"/>
</dbReference>
<evidence type="ECO:0000259" key="6">
    <source>
        <dbReference type="PROSITE" id="PS51686"/>
    </source>
</evidence>
<protein>
    <submittedName>
        <fullName evidence="7">16S rRNA (Cytosine967-C5)-methyltransferase</fullName>
        <ecNumber evidence="7">2.1.1.176</ecNumber>
    </submittedName>
</protein>
<comment type="caution">
    <text evidence="7">The sequence shown here is derived from an EMBL/GenBank/DDBJ whole genome shotgun (WGS) entry which is preliminary data.</text>
</comment>
<dbReference type="PROSITE" id="PS51686">
    <property type="entry name" value="SAM_MT_RSMB_NOP"/>
    <property type="match status" value="1"/>
</dbReference>
<dbReference type="InterPro" id="IPR001678">
    <property type="entry name" value="MeTrfase_RsmB-F_NOP2_dom"/>
</dbReference>
<dbReference type="PRINTS" id="PR02008">
    <property type="entry name" value="RCMTFAMILY"/>
</dbReference>
<evidence type="ECO:0000256" key="3">
    <source>
        <dbReference type="ARBA" id="ARBA00022691"/>
    </source>
</evidence>
<dbReference type="InterPro" id="IPR006027">
    <property type="entry name" value="NusB_RsmB_TIM44"/>
</dbReference>
<evidence type="ECO:0000256" key="4">
    <source>
        <dbReference type="ARBA" id="ARBA00022884"/>
    </source>
</evidence>
<feature type="binding site" evidence="5">
    <location>
        <begin position="230"/>
        <end position="236"/>
    </location>
    <ligand>
        <name>S-adenosyl-L-methionine</name>
        <dbReference type="ChEBI" id="CHEBI:59789"/>
    </ligand>
</feature>
<keyword evidence="2 5" id="KW-0808">Transferase</keyword>
<dbReference type="GO" id="GO:0008173">
    <property type="term" value="F:RNA methyltransferase activity"/>
    <property type="evidence" value="ECO:0007669"/>
    <property type="project" value="InterPro"/>
</dbReference>
<feature type="binding site" evidence="5">
    <location>
        <position position="251"/>
    </location>
    <ligand>
        <name>S-adenosyl-L-methionine</name>
        <dbReference type="ChEBI" id="CHEBI:59789"/>
    </ligand>
</feature>
<gene>
    <name evidence="7" type="ORF">GGQ83_000593</name>
</gene>
<dbReference type="Pfam" id="PF01189">
    <property type="entry name" value="Methyltr_RsmB-F"/>
    <property type="match status" value="1"/>
</dbReference>
<keyword evidence="3 5" id="KW-0949">S-adenosyl-L-methionine</keyword>
<dbReference type="InterPro" id="IPR023267">
    <property type="entry name" value="RCMT"/>
</dbReference>
<feature type="domain" description="SAM-dependent MTase RsmB/NOP-type" evidence="6">
    <location>
        <begin position="138"/>
        <end position="410"/>
    </location>
</feature>
<dbReference type="AlphaFoldDB" id="A0A840A7S5"/>